<evidence type="ECO:0000259" key="5">
    <source>
        <dbReference type="PROSITE" id="PS50110"/>
    </source>
</evidence>
<dbReference type="InterPro" id="IPR003594">
    <property type="entry name" value="HATPase_dom"/>
</dbReference>
<dbReference type="Gene3D" id="3.40.50.2300">
    <property type="match status" value="1"/>
</dbReference>
<keyword evidence="7" id="KW-1185">Reference proteome</keyword>
<dbReference type="InterPro" id="IPR011006">
    <property type="entry name" value="CheY-like_superfamily"/>
</dbReference>
<reference evidence="6" key="1">
    <citation type="journal article" date="2015" name="PeerJ">
        <title>First genomic representation of candidate bacterial phylum KSB3 points to enhanced environmental sensing as a trigger of wastewater bulking.</title>
        <authorList>
            <person name="Sekiguchi Y."/>
            <person name="Ohashi A."/>
            <person name="Parks D.H."/>
            <person name="Yamauchi T."/>
            <person name="Tyson G.W."/>
            <person name="Hugenholtz P."/>
        </authorList>
    </citation>
    <scope>NUCLEOTIDE SEQUENCE [LARGE SCALE GENOMIC DNA]</scope>
</reference>
<dbReference type="AlphaFoldDB" id="A0A081C0B2"/>
<dbReference type="InterPro" id="IPR003661">
    <property type="entry name" value="HisK_dim/P_dom"/>
</dbReference>
<evidence type="ECO:0000313" key="6">
    <source>
        <dbReference type="EMBL" id="GAK58017.1"/>
    </source>
</evidence>
<dbReference type="SUPFAM" id="SSF47384">
    <property type="entry name" value="Homodimeric domain of signal transducing histidine kinase"/>
    <property type="match status" value="1"/>
</dbReference>
<dbReference type="SMART" id="SM00448">
    <property type="entry name" value="REC"/>
    <property type="match status" value="1"/>
</dbReference>
<dbReference type="PANTHER" id="PTHR45339">
    <property type="entry name" value="HYBRID SIGNAL TRANSDUCTION HISTIDINE KINASE J"/>
    <property type="match status" value="1"/>
</dbReference>
<dbReference type="InterPro" id="IPR001789">
    <property type="entry name" value="Sig_transdc_resp-reg_receiver"/>
</dbReference>
<protein>
    <submittedName>
        <fullName evidence="6">Histidine kinase</fullName>
    </submittedName>
</protein>
<dbReference type="InterPro" id="IPR005467">
    <property type="entry name" value="His_kinase_dom"/>
</dbReference>
<evidence type="ECO:0000256" key="1">
    <source>
        <dbReference type="ARBA" id="ARBA00022553"/>
    </source>
</evidence>
<dbReference type="SMART" id="SM00388">
    <property type="entry name" value="HisKA"/>
    <property type="match status" value="1"/>
</dbReference>
<dbReference type="STRING" id="1499967.U27_04990"/>
<dbReference type="PROSITE" id="PS50109">
    <property type="entry name" value="HIS_KIN"/>
    <property type="match status" value="1"/>
</dbReference>
<dbReference type="SMART" id="SM00387">
    <property type="entry name" value="HATPase_c"/>
    <property type="match status" value="1"/>
</dbReference>
<dbReference type="CDD" id="cd00082">
    <property type="entry name" value="HisKA"/>
    <property type="match status" value="1"/>
</dbReference>
<dbReference type="PANTHER" id="PTHR45339:SF1">
    <property type="entry name" value="HYBRID SIGNAL TRANSDUCTION HISTIDINE KINASE J"/>
    <property type="match status" value="1"/>
</dbReference>
<sequence length="389" mass="43545">MAETKHILVIDDAVVNRDVLHDLIHALGHIPFLAKDGFGGLSYMQTHAIDLVLLDILMPTMDGYEVLECMKEDPALRHIPVIMITAVDELGSVVRCIEKGADDYLVKPFNPTLLKARINACLQKKELHDQQQRYQTLIEEHNLHLAELVRQKTHELAQANERLQILDKTKSDFLALIAHELRTPLTGILGAAEMVFEKHLDDLSREKFKAIFQKSRSRLLAILDEALLLAQIEVSGEKFPLEALEIQPILSSAIELTSFFAKSRQVWLPSIPTCNHRVLGENKLLLRAIVALLKTAVKFSNPEGMIQVTCECRQETLSVHIRTRGRSIPEAALPRFFEVFSIANPITPGGDLGLGPAIAERIVKLFNGTVTVKNQDPPGIELNITLQRI</sequence>
<dbReference type="Pfam" id="PF00072">
    <property type="entry name" value="Response_reg"/>
    <property type="match status" value="1"/>
</dbReference>
<dbReference type="GO" id="GO:0000155">
    <property type="term" value="F:phosphorelay sensor kinase activity"/>
    <property type="evidence" value="ECO:0007669"/>
    <property type="project" value="InterPro"/>
</dbReference>
<evidence type="ECO:0000313" key="7">
    <source>
        <dbReference type="Proteomes" id="UP000030661"/>
    </source>
</evidence>
<dbReference type="SUPFAM" id="SSF52172">
    <property type="entry name" value="CheY-like"/>
    <property type="match status" value="1"/>
</dbReference>
<dbReference type="EMBL" id="DF820466">
    <property type="protein sequence ID" value="GAK58017.1"/>
    <property type="molecule type" value="Genomic_DNA"/>
</dbReference>
<dbReference type="HOGENOM" id="CLU_000445_114_72_0"/>
<feature type="domain" description="Histidine kinase" evidence="4">
    <location>
        <begin position="176"/>
        <end position="389"/>
    </location>
</feature>
<organism evidence="6">
    <name type="scientific">Vecturithrix granuli</name>
    <dbReference type="NCBI Taxonomy" id="1499967"/>
    <lineage>
        <taxon>Bacteria</taxon>
        <taxon>Candidatus Moduliflexota</taxon>
        <taxon>Candidatus Vecturitrichia</taxon>
        <taxon>Candidatus Vecturitrichales</taxon>
        <taxon>Candidatus Vecturitrichaceae</taxon>
        <taxon>Candidatus Vecturithrix</taxon>
    </lineage>
</organism>
<dbReference type="eggNOG" id="COG4251">
    <property type="taxonomic scope" value="Bacteria"/>
</dbReference>
<dbReference type="Gene3D" id="1.10.287.130">
    <property type="match status" value="1"/>
</dbReference>
<feature type="modified residue" description="4-aspartylphosphate" evidence="3">
    <location>
        <position position="55"/>
    </location>
</feature>
<name>A0A081C0B2_VECG1</name>
<keyword evidence="2" id="KW-0902">Two-component regulatory system</keyword>
<keyword evidence="1 3" id="KW-0597">Phosphoprotein</keyword>
<dbReference type="InterPro" id="IPR036097">
    <property type="entry name" value="HisK_dim/P_sf"/>
</dbReference>
<gene>
    <name evidence="6" type="ORF">U27_04990</name>
</gene>
<keyword evidence="6" id="KW-0808">Transferase</keyword>
<dbReference type="Proteomes" id="UP000030661">
    <property type="component" value="Unassembled WGS sequence"/>
</dbReference>
<proteinExistence type="predicted"/>
<dbReference type="eggNOG" id="COG0745">
    <property type="taxonomic scope" value="Bacteria"/>
</dbReference>
<evidence type="ECO:0000259" key="4">
    <source>
        <dbReference type="PROSITE" id="PS50109"/>
    </source>
</evidence>
<keyword evidence="6" id="KW-0418">Kinase</keyword>
<dbReference type="PROSITE" id="PS50110">
    <property type="entry name" value="RESPONSE_REGULATORY"/>
    <property type="match status" value="1"/>
</dbReference>
<dbReference type="InterPro" id="IPR036890">
    <property type="entry name" value="HATPase_C_sf"/>
</dbReference>
<evidence type="ECO:0000256" key="2">
    <source>
        <dbReference type="ARBA" id="ARBA00023012"/>
    </source>
</evidence>
<dbReference type="Pfam" id="PF02518">
    <property type="entry name" value="HATPase_c"/>
    <property type="match status" value="1"/>
</dbReference>
<dbReference type="SUPFAM" id="SSF55874">
    <property type="entry name" value="ATPase domain of HSP90 chaperone/DNA topoisomerase II/histidine kinase"/>
    <property type="match status" value="1"/>
</dbReference>
<dbReference type="Gene3D" id="3.30.565.10">
    <property type="entry name" value="Histidine kinase-like ATPase, C-terminal domain"/>
    <property type="match status" value="1"/>
</dbReference>
<accession>A0A081C0B2</accession>
<feature type="domain" description="Response regulatory" evidence="5">
    <location>
        <begin position="6"/>
        <end position="122"/>
    </location>
</feature>
<evidence type="ECO:0000256" key="3">
    <source>
        <dbReference type="PROSITE-ProRule" id="PRU00169"/>
    </source>
</evidence>
<dbReference type="Pfam" id="PF00512">
    <property type="entry name" value="HisKA"/>
    <property type="match status" value="1"/>
</dbReference>